<accession>A0AAD9H811</accession>
<evidence type="ECO:0000313" key="4">
    <source>
        <dbReference type="Proteomes" id="UP001232148"/>
    </source>
</evidence>
<reference evidence="3" key="1">
    <citation type="submission" date="2021-06" db="EMBL/GenBank/DDBJ databases">
        <title>Comparative genomics, transcriptomics and evolutionary studies reveal genomic signatures of adaptation to plant cell wall in hemibiotrophic fungi.</title>
        <authorList>
            <consortium name="DOE Joint Genome Institute"/>
            <person name="Baroncelli R."/>
            <person name="Diaz J.F."/>
            <person name="Benocci T."/>
            <person name="Peng M."/>
            <person name="Battaglia E."/>
            <person name="Haridas S."/>
            <person name="Andreopoulos W."/>
            <person name="Labutti K."/>
            <person name="Pangilinan J."/>
            <person name="Floch G.L."/>
            <person name="Makela M.R."/>
            <person name="Henrissat B."/>
            <person name="Grigoriev I.V."/>
            <person name="Crouch J.A."/>
            <person name="De Vries R.P."/>
            <person name="Sukno S.A."/>
            <person name="Thon M.R."/>
        </authorList>
    </citation>
    <scope>NUCLEOTIDE SEQUENCE</scope>
    <source>
        <strain evidence="3">MAFF235873</strain>
    </source>
</reference>
<feature type="chain" id="PRO_5042272793" evidence="2">
    <location>
        <begin position="21"/>
        <end position="155"/>
    </location>
</feature>
<feature type="region of interest" description="Disordered" evidence="1">
    <location>
        <begin position="47"/>
        <end position="155"/>
    </location>
</feature>
<evidence type="ECO:0000256" key="1">
    <source>
        <dbReference type="SAM" id="MobiDB-lite"/>
    </source>
</evidence>
<dbReference type="AlphaFoldDB" id="A0AAD9H811"/>
<name>A0AAD9H811_9PEZI</name>
<evidence type="ECO:0000313" key="3">
    <source>
        <dbReference type="EMBL" id="KAK2024155.1"/>
    </source>
</evidence>
<keyword evidence="4" id="KW-1185">Reference proteome</keyword>
<sequence>MKFSSVSAAAIVAALSVVQAAPLSARSPASDVNLIARNEIQPYVLDPRSKAKDGGTRTIGEEFKEEEELANEKGEALDRRGKAKDGGPRTIGQEFADNERLAKEKGLPLDRKLKVRDSSSNTEAATLAERKVSKETKDELDAIRAGVASEPEPED</sequence>
<protein>
    <submittedName>
        <fullName evidence="3">Uncharacterized protein</fullName>
    </submittedName>
</protein>
<feature type="signal peptide" evidence="2">
    <location>
        <begin position="1"/>
        <end position="20"/>
    </location>
</feature>
<keyword evidence="2" id="KW-0732">Signal</keyword>
<dbReference type="EMBL" id="MU842973">
    <property type="protein sequence ID" value="KAK2024155.1"/>
    <property type="molecule type" value="Genomic_DNA"/>
</dbReference>
<comment type="caution">
    <text evidence="3">The sequence shown here is derived from an EMBL/GenBank/DDBJ whole genome shotgun (WGS) entry which is preliminary data.</text>
</comment>
<evidence type="ECO:0000256" key="2">
    <source>
        <dbReference type="SAM" id="SignalP"/>
    </source>
</evidence>
<feature type="compositionally biased region" description="Basic and acidic residues" evidence="1">
    <location>
        <begin position="97"/>
        <end position="117"/>
    </location>
</feature>
<proteinExistence type="predicted"/>
<feature type="compositionally biased region" description="Basic and acidic residues" evidence="1">
    <location>
        <begin position="47"/>
        <end position="62"/>
    </location>
</feature>
<feature type="compositionally biased region" description="Basic and acidic residues" evidence="1">
    <location>
        <begin position="70"/>
        <end position="87"/>
    </location>
</feature>
<dbReference type="Proteomes" id="UP001232148">
    <property type="component" value="Unassembled WGS sequence"/>
</dbReference>
<feature type="compositionally biased region" description="Basic and acidic residues" evidence="1">
    <location>
        <begin position="128"/>
        <end position="142"/>
    </location>
</feature>
<gene>
    <name evidence="3" type="ORF">LX32DRAFT_113047</name>
</gene>
<organism evidence="3 4">
    <name type="scientific">Colletotrichum zoysiae</name>
    <dbReference type="NCBI Taxonomy" id="1216348"/>
    <lineage>
        <taxon>Eukaryota</taxon>
        <taxon>Fungi</taxon>
        <taxon>Dikarya</taxon>
        <taxon>Ascomycota</taxon>
        <taxon>Pezizomycotina</taxon>
        <taxon>Sordariomycetes</taxon>
        <taxon>Hypocreomycetidae</taxon>
        <taxon>Glomerellales</taxon>
        <taxon>Glomerellaceae</taxon>
        <taxon>Colletotrichum</taxon>
        <taxon>Colletotrichum graminicola species complex</taxon>
    </lineage>
</organism>